<dbReference type="InterPro" id="IPR000160">
    <property type="entry name" value="GGDEF_dom"/>
</dbReference>
<comment type="caution">
    <text evidence="3">The sequence shown here is derived from an EMBL/GenBank/DDBJ whole genome shotgun (WGS) entry which is preliminary data.</text>
</comment>
<dbReference type="CDD" id="cd01949">
    <property type="entry name" value="GGDEF"/>
    <property type="match status" value="1"/>
</dbReference>
<feature type="compositionally biased region" description="Low complexity" evidence="1">
    <location>
        <begin position="67"/>
        <end position="76"/>
    </location>
</feature>
<evidence type="ECO:0000313" key="3">
    <source>
        <dbReference type="EMBL" id="MBI5168765.1"/>
    </source>
</evidence>
<dbReference type="EMBL" id="JACRIW010000034">
    <property type="protein sequence ID" value="MBI5168765.1"/>
    <property type="molecule type" value="Genomic_DNA"/>
</dbReference>
<dbReference type="NCBIfam" id="TIGR00254">
    <property type="entry name" value="GGDEF"/>
    <property type="match status" value="1"/>
</dbReference>
<dbReference type="PANTHER" id="PTHR45138:SF9">
    <property type="entry name" value="DIGUANYLATE CYCLASE DGCM-RELATED"/>
    <property type="match status" value="1"/>
</dbReference>
<feature type="region of interest" description="Disordered" evidence="1">
    <location>
        <begin position="56"/>
        <end position="76"/>
    </location>
</feature>
<dbReference type="SMART" id="SM00267">
    <property type="entry name" value="GGDEF"/>
    <property type="match status" value="1"/>
</dbReference>
<dbReference type="GO" id="GO:0043709">
    <property type="term" value="P:cell adhesion involved in single-species biofilm formation"/>
    <property type="evidence" value="ECO:0007669"/>
    <property type="project" value="TreeGrafter"/>
</dbReference>
<dbReference type="SUPFAM" id="SSF55781">
    <property type="entry name" value="GAF domain-like"/>
    <property type="match status" value="1"/>
</dbReference>
<dbReference type="GO" id="GO:1902201">
    <property type="term" value="P:negative regulation of bacterial-type flagellum-dependent cell motility"/>
    <property type="evidence" value="ECO:0007669"/>
    <property type="project" value="TreeGrafter"/>
</dbReference>
<dbReference type="SMART" id="SM00065">
    <property type="entry name" value="GAF"/>
    <property type="match status" value="1"/>
</dbReference>
<name>A0A933SBQ2_UNCEI</name>
<organism evidence="3 4">
    <name type="scientific">Eiseniibacteriota bacterium</name>
    <dbReference type="NCBI Taxonomy" id="2212470"/>
    <lineage>
        <taxon>Bacteria</taxon>
        <taxon>Candidatus Eiseniibacteriota</taxon>
    </lineage>
</organism>
<dbReference type="InterPro" id="IPR003018">
    <property type="entry name" value="GAF"/>
</dbReference>
<reference evidence="3" key="1">
    <citation type="submission" date="2020-07" db="EMBL/GenBank/DDBJ databases">
        <title>Huge and variable diversity of episymbiotic CPR bacteria and DPANN archaea in groundwater ecosystems.</title>
        <authorList>
            <person name="He C.Y."/>
            <person name="Keren R."/>
            <person name="Whittaker M."/>
            <person name="Farag I.F."/>
            <person name="Doudna J."/>
            <person name="Cate J.H.D."/>
            <person name="Banfield J.F."/>
        </authorList>
    </citation>
    <scope>NUCLEOTIDE SEQUENCE</scope>
    <source>
        <strain evidence="3">NC_groundwater_1813_Pr3_B-0.1um_71_17</strain>
    </source>
</reference>
<dbReference type="InterPro" id="IPR029016">
    <property type="entry name" value="GAF-like_dom_sf"/>
</dbReference>
<dbReference type="PROSITE" id="PS50887">
    <property type="entry name" value="GGDEF"/>
    <property type="match status" value="1"/>
</dbReference>
<gene>
    <name evidence="3" type="ORF">HZA61_04670</name>
</gene>
<dbReference type="InterPro" id="IPR043128">
    <property type="entry name" value="Rev_trsase/Diguanyl_cyclase"/>
</dbReference>
<dbReference type="GO" id="GO:0005886">
    <property type="term" value="C:plasma membrane"/>
    <property type="evidence" value="ECO:0007669"/>
    <property type="project" value="TreeGrafter"/>
</dbReference>
<dbReference type="Pfam" id="PF00990">
    <property type="entry name" value="GGDEF"/>
    <property type="match status" value="1"/>
</dbReference>
<sequence length="336" mass="36709">MQGREKLLATLVELSGRAAPRTRAELVSAVLRHALLIADADGAVVALINGRQVERTSLRRGEPGPAPAEGPATPGPFERTLMLSGSPRAISDLAESERGVGEVPCAGIECGPALFLPLRLRETELGYLALYRRRGATRFQLRDARTLVLLAAWTATMLENMRLGEDLEKLAVTDDLTQVYNYRYLKTALRREVKRAQRFRQPLSLLMLDVDNLKGYNDRNGHLRGSFLLKELAQLFARQVRSWDLVAKYGGDEFTVILPQTERPGAAAVAERLRATVEQHAFPLAAPGAITVSAGISAFPHDGETVVSLIEAADRALYLAKGNGRNRVEGIEPLAA</sequence>
<protein>
    <submittedName>
        <fullName evidence="3">GGDEF domain-containing protein</fullName>
    </submittedName>
</protein>
<proteinExistence type="predicted"/>
<dbReference type="Proteomes" id="UP000696931">
    <property type="component" value="Unassembled WGS sequence"/>
</dbReference>
<dbReference type="PANTHER" id="PTHR45138">
    <property type="entry name" value="REGULATORY COMPONENTS OF SENSORY TRANSDUCTION SYSTEM"/>
    <property type="match status" value="1"/>
</dbReference>
<dbReference type="SUPFAM" id="SSF55073">
    <property type="entry name" value="Nucleotide cyclase"/>
    <property type="match status" value="1"/>
</dbReference>
<accession>A0A933SBQ2</accession>
<dbReference type="Gene3D" id="3.30.450.40">
    <property type="match status" value="1"/>
</dbReference>
<dbReference type="Gene3D" id="3.30.70.270">
    <property type="match status" value="1"/>
</dbReference>
<evidence type="ECO:0000256" key="1">
    <source>
        <dbReference type="SAM" id="MobiDB-lite"/>
    </source>
</evidence>
<dbReference type="InterPro" id="IPR050469">
    <property type="entry name" value="Diguanylate_Cyclase"/>
</dbReference>
<evidence type="ECO:0000313" key="4">
    <source>
        <dbReference type="Proteomes" id="UP000696931"/>
    </source>
</evidence>
<dbReference type="AlphaFoldDB" id="A0A933SBQ2"/>
<feature type="domain" description="GGDEF" evidence="2">
    <location>
        <begin position="201"/>
        <end position="333"/>
    </location>
</feature>
<dbReference type="GO" id="GO:0052621">
    <property type="term" value="F:diguanylate cyclase activity"/>
    <property type="evidence" value="ECO:0007669"/>
    <property type="project" value="TreeGrafter"/>
</dbReference>
<dbReference type="InterPro" id="IPR029787">
    <property type="entry name" value="Nucleotide_cyclase"/>
</dbReference>
<dbReference type="FunFam" id="3.30.70.270:FF:000001">
    <property type="entry name" value="Diguanylate cyclase domain protein"/>
    <property type="match status" value="1"/>
</dbReference>
<evidence type="ECO:0000259" key="2">
    <source>
        <dbReference type="PROSITE" id="PS50887"/>
    </source>
</evidence>